<reference evidence="1" key="2">
    <citation type="journal article" date="2023" name="IMA Fungus">
        <title>Comparative genomic study of the Penicillium genus elucidates a diverse pangenome and 15 lateral gene transfer events.</title>
        <authorList>
            <person name="Petersen C."/>
            <person name="Sorensen T."/>
            <person name="Nielsen M.R."/>
            <person name="Sondergaard T.E."/>
            <person name="Sorensen J.L."/>
            <person name="Fitzpatrick D.A."/>
            <person name="Frisvad J.C."/>
            <person name="Nielsen K.L."/>
        </authorList>
    </citation>
    <scope>NUCLEOTIDE SEQUENCE</scope>
    <source>
        <strain evidence="1">IBT 35673</strain>
    </source>
</reference>
<dbReference type="Proteomes" id="UP001147695">
    <property type="component" value="Unassembled WGS sequence"/>
</dbReference>
<organism evidence="1 2">
    <name type="scientific">Penicillium brevicompactum</name>
    <dbReference type="NCBI Taxonomy" id="5074"/>
    <lineage>
        <taxon>Eukaryota</taxon>
        <taxon>Fungi</taxon>
        <taxon>Dikarya</taxon>
        <taxon>Ascomycota</taxon>
        <taxon>Pezizomycotina</taxon>
        <taxon>Eurotiomycetes</taxon>
        <taxon>Eurotiomycetidae</taxon>
        <taxon>Eurotiales</taxon>
        <taxon>Aspergillaceae</taxon>
        <taxon>Penicillium</taxon>
    </lineage>
</organism>
<comment type="caution">
    <text evidence="1">The sequence shown here is derived from an EMBL/GenBank/DDBJ whole genome shotgun (WGS) entry which is preliminary data.</text>
</comment>
<sequence length="163" mass="18907">MEMTLTEKPVMEEPIEITMEQIPATVEKIVAGKVVVEKSTTDVFMSIDSEDANEIARGRRSHEHRSYPLPESIERIWLYSKSPVNAIEYVICISHEDSEPIAPDENHRYSYKINQVWMLRHPVGIRHAVAIGALARAPGKYCWVPMSFLKKRPYDKQYHLRQE</sequence>
<gene>
    <name evidence="1" type="ORF">N7452_008872</name>
</gene>
<proteinExistence type="predicted"/>
<dbReference type="AlphaFoldDB" id="A0A9W9Q795"/>
<evidence type="ECO:0000313" key="1">
    <source>
        <dbReference type="EMBL" id="KAJ5328482.1"/>
    </source>
</evidence>
<dbReference type="EMBL" id="JAPZBQ010000005">
    <property type="protein sequence ID" value="KAJ5328482.1"/>
    <property type="molecule type" value="Genomic_DNA"/>
</dbReference>
<accession>A0A9W9Q795</accession>
<evidence type="ECO:0000313" key="2">
    <source>
        <dbReference type="Proteomes" id="UP001147695"/>
    </source>
</evidence>
<protein>
    <submittedName>
        <fullName evidence="1">Uncharacterized protein</fullName>
    </submittedName>
</protein>
<name>A0A9W9Q795_PENBR</name>
<reference evidence="1" key="1">
    <citation type="submission" date="2022-12" db="EMBL/GenBank/DDBJ databases">
        <authorList>
            <person name="Petersen C."/>
        </authorList>
    </citation>
    <scope>NUCLEOTIDE SEQUENCE</scope>
    <source>
        <strain evidence="1">IBT 35673</strain>
    </source>
</reference>